<sequence>MDRITAVASTVLGFKLADLVGKSASEMVADDRPYSANRLAEGDNSSILEAPL</sequence>
<evidence type="ECO:0000313" key="1">
    <source>
        <dbReference type="EMBL" id="MFC0318219.1"/>
    </source>
</evidence>
<accession>A0ABV6HH34</accession>
<dbReference type="RefSeq" id="WP_165446979.1">
    <property type="nucleotide sequence ID" value="NZ_JBHLWO010000001.1"/>
</dbReference>
<protein>
    <submittedName>
        <fullName evidence="1">Uncharacterized protein</fullName>
    </submittedName>
</protein>
<evidence type="ECO:0000313" key="2">
    <source>
        <dbReference type="Proteomes" id="UP001589774"/>
    </source>
</evidence>
<organism evidence="1 2">
    <name type="scientific">Olivibacter oleidegradans</name>
    <dbReference type="NCBI Taxonomy" id="760123"/>
    <lineage>
        <taxon>Bacteria</taxon>
        <taxon>Pseudomonadati</taxon>
        <taxon>Bacteroidota</taxon>
        <taxon>Sphingobacteriia</taxon>
        <taxon>Sphingobacteriales</taxon>
        <taxon>Sphingobacteriaceae</taxon>
        <taxon>Olivibacter</taxon>
    </lineage>
</organism>
<proteinExistence type="predicted"/>
<dbReference type="EMBL" id="JBHLWO010000001">
    <property type="protein sequence ID" value="MFC0318219.1"/>
    <property type="molecule type" value="Genomic_DNA"/>
</dbReference>
<keyword evidence="2" id="KW-1185">Reference proteome</keyword>
<dbReference type="Proteomes" id="UP001589774">
    <property type="component" value="Unassembled WGS sequence"/>
</dbReference>
<reference evidence="1 2" key="1">
    <citation type="submission" date="2024-09" db="EMBL/GenBank/DDBJ databases">
        <authorList>
            <person name="Sun Q."/>
            <person name="Mori K."/>
        </authorList>
    </citation>
    <scope>NUCLEOTIDE SEQUENCE [LARGE SCALE GENOMIC DNA]</scope>
    <source>
        <strain evidence="1 2">CCM 7765</strain>
    </source>
</reference>
<comment type="caution">
    <text evidence="1">The sequence shown here is derived from an EMBL/GenBank/DDBJ whole genome shotgun (WGS) entry which is preliminary data.</text>
</comment>
<gene>
    <name evidence="1" type="ORF">ACFFI0_07850</name>
</gene>
<name>A0ABV6HH34_9SPHI</name>